<reference evidence="11" key="1">
    <citation type="journal article" date="2023" name="Mol. Phylogenet. Evol.">
        <title>Genome-scale phylogeny and comparative genomics of the fungal order Sordariales.</title>
        <authorList>
            <person name="Hensen N."/>
            <person name="Bonometti L."/>
            <person name="Westerberg I."/>
            <person name="Brannstrom I.O."/>
            <person name="Guillou S."/>
            <person name="Cros-Aarteil S."/>
            <person name="Calhoun S."/>
            <person name="Haridas S."/>
            <person name="Kuo A."/>
            <person name="Mondo S."/>
            <person name="Pangilinan J."/>
            <person name="Riley R."/>
            <person name="LaButti K."/>
            <person name="Andreopoulos B."/>
            <person name="Lipzen A."/>
            <person name="Chen C."/>
            <person name="Yan M."/>
            <person name="Daum C."/>
            <person name="Ng V."/>
            <person name="Clum A."/>
            <person name="Steindorff A."/>
            <person name="Ohm R.A."/>
            <person name="Martin F."/>
            <person name="Silar P."/>
            <person name="Natvig D.O."/>
            <person name="Lalanne C."/>
            <person name="Gautier V."/>
            <person name="Ament-Velasquez S.L."/>
            <person name="Kruys A."/>
            <person name="Hutchinson M.I."/>
            <person name="Powell A.J."/>
            <person name="Barry K."/>
            <person name="Miller A.N."/>
            <person name="Grigoriev I.V."/>
            <person name="Debuchy R."/>
            <person name="Gladieux P."/>
            <person name="Hiltunen Thoren M."/>
            <person name="Johannesson H."/>
        </authorList>
    </citation>
    <scope>NUCLEOTIDE SEQUENCE</scope>
    <source>
        <strain evidence="11">SMH4131-1</strain>
    </source>
</reference>
<evidence type="ECO:0000313" key="11">
    <source>
        <dbReference type="EMBL" id="KAK3321311.1"/>
    </source>
</evidence>
<evidence type="ECO:0000256" key="4">
    <source>
        <dbReference type="ARBA" id="ARBA00022723"/>
    </source>
</evidence>
<keyword evidence="12" id="KW-1185">Reference proteome</keyword>
<keyword evidence="3 8" id="KW-0349">Heme</keyword>
<dbReference type="GO" id="GO:0016705">
    <property type="term" value="F:oxidoreductase activity, acting on paired donors, with incorporation or reduction of molecular oxygen"/>
    <property type="evidence" value="ECO:0007669"/>
    <property type="project" value="InterPro"/>
</dbReference>
<dbReference type="PANTHER" id="PTHR46206">
    <property type="entry name" value="CYTOCHROME P450"/>
    <property type="match status" value="1"/>
</dbReference>
<keyword evidence="4 8" id="KW-0479">Metal-binding</keyword>
<comment type="caution">
    <text evidence="11">The sequence shown here is derived from an EMBL/GenBank/DDBJ whole genome shotgun (WGS) entry which is preliminary data.</text>
</comment>
<gene>
    <name evidence="11" type="ORF">B0T19DRAFT_487667</name>
</gene>
<dbReference type="InterPro" id="IPR036396">
    <property type="entry name" value="Cyt_P450_sf"/>
</dbReference>
<keyword evidence="10" id="KW-0812">Transmembrane</keyword>
<evidence type="ECO:0000256" key="9">
    <source>
        <dbReference type="RuleBase" id="RU000461"/>
    </source>
</evidence>
<dbReference type="InterPro" id="IPR017972">
    <property type="entry name" value="Cyt_P450_CS"/>
</dbReference>
<dbReference type="EMBL" id="JAUEPO010000005">
    <property type="protein sequence ID" value="KAK3321311.1"/>
    <property type="molecule type" value="Genomic_DNA"/>
</dbReference>
<dbReference type="Proteomes" id="UP001286456">
    <property type="component" value="Unassembled WGS sequence"/>
</dbReference>
<keyword evidence="6 8" id="KW-0408">Iron</keyword>
<name>A0AAE0IA62_9PEZI</name>
<comment type="cofactor">
    <cofactor evidence="1 8">
        <name>heme</name>
        <dbReference type="ChEBI" id="CHEBI:30413"/>
    </cofactor>
</comment>
<accession>A0AAE0IA62</accession>
<dbReference type="GO" id="GO:0020037">
    <property type="term" value="F:heme binding"/>
    <property type="evidence" value="ECO:0007669"/>
    <property type="project" value="InterPro"/>
</dbReference>
<evidence type="ECO:0000256" key="10">
    <source>
        <dbReference type="SAM" id="Phobius"/>
    </source>
</evidence>
<keyword evidence="7 9" id="KW-0503">Monooxygenase</keyword>
<dbReference type="InterPro" id="IPR002403">
    <property type="entry name" value="Cyt_P450_E_grp-IV"/>
</dbReference>
<protein>
    <submittedName>
        <fullName evidence="11">Cytochrome P450 monooxygenase</fullName>
    </submittedName>
</protein>
<dbReference type="PROSITE" id="PS00086">
    <property type="entry name" value="CYTOCHROME_P450"/>
    <property type="match status" value="1"/>
</dbReference>
<sequence length="532" mass="60281">MATVTKPTMANSLPGWADMSWDMIPDPSVKPLPYLVTAFLAMVMIYSLQASVFGAKNTIPHLNPRRPFEFTDTRAKKDFNFGAKKMLAGWFGANPDKPVRVISGVGEVTVLPPHLANELRNDDRLDFSKWTHKAFHAHIPGFDGFKEVTRDTHIVQAVILKDLTKYLNKLTEPLAEETAFALAELLPTGDDSDNSTWHTIPLRETMLRLIARISSRVFLGEELCRDEAWLKVTREYTVDSFKAAEELRLWPASSRFIVHHFLSSCRKIRTHVSEARRTIAPVLARRREEKQRNPELAFNDALEWFEQAAEGDEYDPAIAQLVISLAAIHTTTDLVCQTLTELVRHLSIIPTLRSEITTCLRDGGWKKTSLYNMKLLDSVIKETQRMKPISLVSMNRVALTTLELSDGTVIPKNSLLNVSMHKMWDPKVHADPATWDGYRFLRMRETPGHEHQAQLVSTGPEHLAFGHGQHACPGRFFAANEVKIALVQLLLKYDFRLPAEGPEPQARAFGFSYSTDPFAKMEYRGREPEVEV</sequence>
<evidence type="ECO:0000256" key="6">
    <source>
        <dbReference type="ARBA" id="ARBA00023004"/>
    </source>
</evidence>
<dbReference type="PRINTS" id="PR00465">
    <property type="entry name" value="EP450IV"/>
</dbReference>
<evidence type="ECO:0000256" key="2">
    <source>
        <dbReference type="ARBA" id="ARBA00010617"/>
    </source>
</evidence>
<dbReference type="GO" id="GO:0004497">
    <property type="term" value="F:monooxygenase activity"/>
    <property type="evidence" value="ECO:0007669"/>
    <property type="project" value="UniProtKB-KW"/>
</dbReference>
<comment type="similarity">
    <text evidence="2 9">Belongs to the cytochrome P450 family.</text>
</comment>
<dbReference type="Pfam" id="PF00067">
    <property type="entry name" value="p450"/>
    <property type="match status" value="1"/>
</dbReference>
<evidence type="ECO:0000256" key="8">
    <source>
        <dbReference type="PIRSR" id="PIRSR602403-1"/>
    </source>
</evidence>
<dbReference type="PANTHER" id="PTHR46206:SF2">
    <property type="entry name" value="CYTOCHROME P450 MONOOXYGENASE AUSG-RELATED"/>
    <property type="match status" value="1"/>
</dbReference>
<keyword evidence="5 9" id="KW-0560">Oxidoreductase</keyword>
<dbReference type="AlphaFoldDB" id="A0AAE0IA62"/>
<organism evidence="11 12">
    <name type="scientific">Cercophora scortea</name>
    <dbReference type="NCBI Taxonomy" id="314031"/>
    <lineage>
        <taxon>Eukaryota</taxon>
        <taxon>Fungi</taxon>
        <taxon>Dikarya</taxon>
        <taxon>Ascomycota</taxon>
        <taxon>Pezizomycotina</taxon>
        <taxon>Sordariomycetes</taxon>
        <taxon>Sordariomycetidae</taxon>
        <taxon>Sordariales</taxon>
        <taxon>Lasiosphaeriaceae</taxon>
        <taxon>Cercophora</taxon>
    </lineage>
</organism>
<reference evidence="11" key="2">
    <citation type="submission" date="2023-06" db="EMBL/GenBank/DDBJ databases">
        <authorList>
            <consortium name="Lawrence Berkeley National Laboratory"/>
            <person name="Haridas S."/>
            <person name="Hensen N."/>
            <person name="Bonometti L."/>
            <person name="Westerberg I."/>
            <person name="Brannstrom I.O."/>
            <person name="Guillou S."/>
            <person name="Cros-Aarteil S."/>
            <person name="Calhoun S."/>
            <person name="Kuo A."/>
            <person name="Mondo S."/>
            <person name="Pangilinan J."/>
            <person name="Riley R."/>
            <person name="Labutti K."/>
            <person name="Andreopoulos B."/>
            <person name="Lipzen A."/>
            <person name="Chen C."/>
            <person name="Yanf M."/>
            <person name="Daum C."/>
            <person name="Ng V."/>
            <person name="Clum A."/>
            <person name="Steindorff A."/>
            <person name="Ohm R."/>
            <person name="Martin F."/>
            <person name="Silar P."/>
            <person name="Natvig D."/>
            <person name="Lalanne C."/>
            <person name="Gautier V."/>
            <person name="Ament-Velasquez S.L."/>
            <person name="Kruys A."/>
            <person name="Hutchinson M.I."/>
            <person name="Powell A.J."/>
            <person name="Barry K."/>
            <person name="Miller A.N."/>
            <person name="Grigoriev I.V."/>
            <person name="Debuchy R."/>
            <person name="Gladieux P."/>
            <person name="Thoren M.H."/>
            <person name="Johannesson H."/>
        </authorList>
    </citation>
    <scope>NUCLEOTIDE SEQUENCE</scope>
    <source>
        <strain evidence="11">SMH4131-1</strain>
    </source>
</reference>
<dbReference type="InterPro" id="IPR001128">
    <property type="entry name" value="Cyt_P450"/>
</dbReference>
<keyword evidence="10" id="KW-0472">Membrane</keyword>
<keyword evidence="10" id="KW-1133">Transmembrane helix</keyword>
<feature type="binding site" description="axial binding residue" evidence="8">
    <location>
        <position position="472"/>
    </location>
    <ligand>
        <name>heme</name>
        <dbReference type="ChEBI" id="CHEBI:30413"/>
    </ligand>
    <ligandPart>
        <name>Fe</name>
        <dbReference type="ChEBI" id="CHEBI:18248"/>
    </ligandPart>
</feature>
<dbReference type="SUPFAM" id="SSF48264">
    <property type="entry name" value="Cytochrome P450"/>
    <property type="match status" value="1"/>
</dbReference>
<evidence type="ECO:0000256" key="1">
    <source>
        <dbReference type="ARBA" id="ARBA00001971"/>
    </source>
</evidence>
<dbReference type="GO" id="GO:0005506">
    <property type="term" value="F:iron ion binding"/>
    <property type="evidence" value="ECO:0007669"/>
    <property type="project" value="InterPro"/>
</dbReference>
<proteinExistence type="inferred from homology"/>
<evidence type="ECO:0000256" key="5">
    <source>
        <dbReference type="ARBA" id="ARBA00023002"/>
    </source>
</evidence>
<evidence type="ECO:0000256" key="3">
    <source>
        <dbReference type="ARBA" id="ARBA00022617"/>
    </source>
</evidence>
<evidence type="ECO:0000256" key="7">
    <source>
        <dbReference type="ARBA" id="ARBA00023033"/>
    </source>
</evidence>
<dbReference type="CDD" id="cd11041">
    <property type="entry name" value="CYP503A1-like"/>
    <property type="match status" value="1"/>
</dbReference>
<dbReference type="Gene3D" id="1.10.630.10">
    <property type="entry name" value="Cytochrome P450"/>
    <property type="match status" value="1"/>
</dbReference>
<evidence type="ECO:0000313" key="12">
    <source>
        <dbReference type="Proteomes" id="UP001286456"/>
    </source>
</evidence>
<feature type="transmembrane region" description="Helical" evidence="10">
    <location>
        <begin position="32"/>
        <end position="55"/>
    </location>
</feature>